<proteinExistence type="predicted"/>
<dbReference type="Proteomes" id="UP000295627">
    <property type="component" value="Unassembled WGS sequence"/>
</dbReference>
<feature type="transmembrane region" description="Helical" evidence="1">
    <location>
        <begin position="20"/>
        <end position="41"/>
    </location>
</feature>
<keyword evidence="1" id="KW-0812">Transmembrane</keyword>
<reference evidence="2 3" key="1">
    <citation type="journal article" date="2019" name="Sci. Rep.">
        <title>Extended insight into the Mycobacterium chelonae-abscessus complex through whole genome sequencing of Mycobacterium salmoniphilum outbreak and Mycobacterium salmoniphilum-like strains.</title>
        <authorList>
            <person name="Behra P.R.K."/>
            <person name="Das S."/>
            <person name="Pettersson B.M.F."/>
            <person name="Shirreff L."/>
            <person name="DuCote T."/>
            <person name="Jacobsson K.G."/>
            <person name="Ennis D.G."/>
            <person name="Kirsebom L.A."/>
        </authorList>
    </citation>
    <scope>NUCLEOTIDE SEQUENCE [LARGE SCALE GENOMIC DNA]</scope>
    <source>
        <strain evidence="2 3">DSM 45524</strain>
    </source>
</reference>
<dbReference type="GeneID" id="45762365"/>
<keyword evidence="1" id="KW-1133">Transmembrane helix</keyword>
<evidence type="ECO:0000256" key="1">
    <source>
        <dbReference type="SAM" id="Phobius"/>
    </source>
</evidence>
<organism evidence="2 3">
    <name type="scientific">Mycobacteroides franklinii</name>
    <dbReference type="NCBI Taxonomy" id="948102"/>
    <lineage>
        <taxon>Bacteria</taxon>
        <taxon>Bacillati</taxon>
        <taxon>Actinomycetota</taxon>
        <taxon>Actinomycetes</taxon>
        <taxon>Mycobacteriales</taxon>
        <taxon>Mycobacteriaceae</taxon>
        <taxon>Mycobacteroides</taxon>
    </lineage>
</organism>
<dbReference type="AlphaFoldDB" id="A0A4R5PDQ7"/>
<sequence length="110" mass="11694">MGKWIGVTVLALLGFSLLGGQYSLIGLVMLAGAGLIIWLAIRGSGSSRSYSVPARPGQLSSARFDAREELASAEHSAARMVRAAQENAEAEGREALRAAMTFLASEPRWM</sequence>
<gene>
    <name evidence="2" type="ORF">EJ571_06525</name>
</gene>
<protein>
    <submittedName>
        <fullName evidence="2">Uncharacterized protein</fullName>
    </submittedName>
</protein>
<evidence type="ECO:0000313" key="2">
    <source>
        <dbReference type="EMBL" id="TDH23398.1"/>
    </source>
</evidence>
<dbReference type="EMBL" id="RXLR01000011">
    <property type="protein sequence ID" value="TDH23398.1"/>
    <property type="molecule type" value="Genomic_DNA"/>
</dbReference>
<name>A0A4R5PDQ7_9MYCO</name>
<accession>A0A4R5PDQ7</accession>
<comment type="caution">
    <text evidence="2">The sequence shown here is derived from an EMBL/GenBank/DDBJ whole genome shotgun (WGS) entry which is preliminary data.</text>
</comment>
<evidence type="ECO:0000313" key="3">
    <source>
        <dbReference type="Proteomes" id="UP000295627"/>
    </source>
</evidence>
<dbReference type="RefSeq" id="WP_043078140.1">
    <property type="nucleotide sequence ID" value="NZ_MAFQ01000027.1"/>
</dbReference>
<keyword evidence="1" id="KW-0472">Membrane</keyword>